<dbReference type="PANTHER" id="PTHR30012">
    <property type="entry name" value="GENERAL SECRETION PATHWAY PROTEIN"/>
    <property type="match status" value="1"/>
</dbReference>
<dbReference type="Gene3D" id="1.20.81.30">
    <property type="entry name" value="Type II secretion system (T2SS), domain F"/>
    <property type="match status" value="2"/>
</dbReference>
<dbReference type="PANTHER" id="PTHR30012:SF4">
    <property type="entry name" value="MSHA BIOGENESIS PROTEIN MSHG"/>
    <property type="match status" value="1"/>
</dbReference>
<evidence type="ECO:0000256" key="8">
    <source>
        <dbReference type="SAM" id="Phobius"/>
    </source>
</evidence>
<evidence type="ECO:0000256" key="3">
    <source>
        <dbReference type="ARBA" id="ARBA00022475"/>
    </source>
</evidence>
<feature type="transmembrane region" description="Helical" evidence="8">
    <location>
        <begin position="175"/>
        <end position="195"/>
    </location>
</feature>
<dbReference type="EMBL" id="VOLT01000002">
    <property type="protein sequence ID" value="TWX70683.1"/>
    <property type="molecule type" value="Genomic_DNA"/>
</dbReference>
<protein>
    <submittedName>
        <fullName evidence="10">Type II secretion system F family protein</fullName>
    </submittedName>
</protein>
<keyword evidence="11" id="KW-1185">Reference proteome</keyword>
<feature type="domain" description="Type II secretion system protein GspF" evidence="9">
    <location>
        <begin position="73"/>
        <end position="196"/>
    </location>
</feature>
<evidence type="ECO:0000256" key="2">
    <source>
        <dbReference type="ARBA" id="ARBA00005745"/>
    </source>
</evidence>
<proteinExistence type="inferred from homology"/>
<comment type="similarity">
    <text evidence="2">Belongs to the GSP F family.</text>
</comment>
<evidence type="ECO:0000313" key="11">
    <source>
        <dbReference type="Proteomes" id="UP000321822"/>
    </source>
</evidence>
<comment type="subcellular location">
    <subcellularLocation>
        <location evidence="1">Cell inner membrane</location>
        <topology evidence="1">Multi-pass membrane protein</topology>
    </subcellularLocation>
</comment>
<evidence type="ECO:0000256" key="4">
    <source>
        <dbReference type="ARBA" id="ARBA00022519"/>
    </source>
</evidence>
<sequence length="408" mass="44869">MASFKYTGRNANGSQVKDSIDAANVDVAAEKLFKKGITPISITASKTGGNAASTDVFELLNNGRVSLEELIVFCRQMYALMRSGVPILRAINGMVESANSTSLKKALTDIGKQLEGGYTFSSALNNHPKIFDHLFVSLVHVGENTGQLDQAFLKLTTYLERELDTRKRIKAALRYPSMVLIAISAALVILNIFVIPTFADMFTRLGAELPPATRFIIASSNLFINYWHLMLLGIFVLLIMIKESLKTKKGRYQWDRRKIKIPIIGSIIERSILARFSHSFAIVLKAGVPMTTGLTLVAEAVDNSYMQEKISSMRQGIESGESLLRSAVASALFTPLVLQMVAVGEETGRVDELLTEVGDYYEREVDYDLATLTARIEPLLLVVVAAMVLVLALGIFTPMWDMASAMQG</sequence>
<name>A0A5C6QPM3_9GAMM</name>
<dbReference type="Pfam" id="PF00482">
    <property type="entry name" value="T2SSF"/>
    <property type="match status" value="2"/>
</dbReference>
<gene>
    <name evidence="10" type="ORF">ESZ36_03190</name>
</gene>
<keyword evidence="3" id="KW-1003">Cell membrane</keyword>
<dbReference type="GO" id="GO:0015628">
    <property type="term" value="P:protein secretion by the type II secretion system"/>
    <property type="evidence" value="ECO:0007669"/>
    <property type="project" value="TreeGrafter"/>
</dbReference>
<dbReference type="AlphaFoldDB" id="A0A5C6QPM3"/>
<evidence type="ECO:0000256" key="6">
    <source>
        <dbReference type="ARBA" id="ARBA00022989"/>
    </source>
</evidence>
<evidence type="ECO:0000256" key="5">
    <source>
        <dbReference type="ARBA" id="ARBA00022692"/>
    </source>
</evidence>
<organism evidence="10 11">
    <name type="scientific">Colwellia demingiae</name>
    <dbReference type="NCBI Taxonomy" id="89401"/>
    <lineage>
        <taxon>Bacteria</taxon>
        <taxon>Pseudomonadati</taxon>
        <taxon>Pseudomonadota</taxon>
        <taxon>Gammaproteobacteria</taxon>
        <taxon>Alteromonadales</taxon>
        <taxon>Colwelliaceae</taxon>
        <taxon>Colwellia</taxon>
    </lineage>
</organism>
<comment type="caution">
    <text evidence="10">The sequence shown here is derived from an EMBL/GenBank/DDBJ whole genome shotgun (WGS) entry which is preliminary data.</text>
</comment>
<dbReference type="InterPro" id="IPR042094">
    <property type="entry name" value="T2SS_GspF_sf"/>
</dbReference>
<keyword evidence="4" id="KW-0997">Cell inner membrane</keyword>
<evidence type="ECO:0000313" key="10">
    <source>
        <dbReference type="EMBL" id="TWX70683.1"/>
    </source>
</evidence>
<feature type="transmembrane region" description="Helical" evidence="8">
    <location>
        <begin position="215"/>
        <end position="241"/>
    </location>
</feature>
<dbReference type="FunFam" id="1.20.81.30:FF:000001">
    <property type="entry name" value="Type II secretion system protein F"/>
    <property type="match status" value="2"/>
</dbReference>
<dbReference type="InterPro" id="IPR018076">
    <property type="entry name" value="T2SS_GspF_dom"/>
</dbReference>
<keyword evidence="5 8" id="KW-0812">Transmembrane</keyword>
<feature type="domain" description="Type II secretion system protein GspF" evidence="9">
    <location>
        <begin position="276"/>
        <end position="398"/>
    </location>
</feature>
<evidence type="ECO:0000259" key="9">
    <source>
        <dbReference type="Pfam" id="PF00482"/>
    </source>
</evidence>
<evidence type="ECO:0000256" key="7">
    <source>
        <dbReference type="ARBA" id="ARBA00023136"/>
    </source>
</evidence>
<dbReference type="PRINTS" id="PR00812">
    <property type="entry name" value="BCTERIALGSPF"/>
</dbReference>
<accession>A0A5C6QPM3</accession>
<dbReference type="RefSeq" id="WP_146783482.1">
    <property type="nucleotide sequence ID" value="NZ_VOLT01000002.1"/>
</dbReference>
<dbReference type="InterPro" id="IPR003004">
    <property type="entry name" value="GspF/PilC"/>
</dbReference>
<keyword evidence="6 8" id="KW-1133">Transmembrane helix</keyword>
<feature type="transmembrane region" description="Helical" evidence="8">
    <location>
        <begin position="379"/>
        <end position="400"/>
    </location>
</feature>
<reference evidence="10 11" key="1">
    <citation type="submission" date="2019-07" db="EMBL/GenBank/DDBJ databases">
        <title>Genomes of sea-ice associated Colwellia species.</title>
        <authorList>
            <person name="Bowman J.P."/>
        </authorList>
    </citation>
    <scope>NUCLEOTIDE SEQUENCE [LARGE SCALE GENOMIC DNA]</scope>
    <source>
        <strain evidence="10 11">ACAM 459</strain>
    </source>
</reference>
<dbReference type="OrthoDB" id="9805682at2"/>
<keyword evidence="7 8" id="KW-0472">Membrane</keyword>
<evidence type="ECO:0000256" key="1">
    <source>
        <dbReference type="ARBA" id="ARBA00004429"/>
    </source>
</evidence>
<dbReference type="Proteomes" id="UP000321822">
    <property type="component" value="Unassembled WGS sequence"/>
</dbReference>
<dbReference type="GO" id="GO:0005886">
    <property type="term" value="C:plasma membrane"/>
    <property type="evidence" value="ECO:0007669"/>
    <property type="project" value="UniProtKB-SubCell"/>
</dbReference>